<name>A0AAD1WZ28_PELCU</name>
<keyword evidence="2" id="KW-0472">Membrane</keyword>
<sequence>MSDFTGGDRNGPSVEETTVFMPGCEPQTPTDTKLRSSSRSFFSCGPRHLAILSIVCGLSCVGIKALLLALKAEKENNKKLSKKLSCHSYRISALSLFLFWFGMLVCLPLLLILISYILAEVE</sequence>
<organism evidence="3 4">
    <name type="scientific">Pelobates cultripes</name>
    <name type="common">Western spadefoot toad</name>
    <dbReference type="NCBI Taxonomy" id="61616"/>
    <lineage>
        <taxon>Eukaryota</taxon>
        <taxon>Metazoa</taxon>
        <taxon>Chordata</taxon>
        <taxon>Craniata</taxon>
        <taxon>Vertebrata</taxon>
        <taxon>Euteleostomi</taxon>
        <taxon>Amphibia</taxon>
        <taxon>Batrachia</taxon>
        <taxon>Anura</taxon>
        <taxon>Pelobatoidea</taxon>
        <taxon>Pelobatidae</taxon>
        <taxon>Pelobates</taxon>
    </lineage>
</organism>
<protein>
    <recommendedName>
        <fullName evidence="5">Transmembrane protein 265</fullName>
    </recommendedName>
</protein>
<dbReference type="AlphaFoldDB" id="A0AAD1WZ28"/>
<reference evidence="3" key="1">
    <citation type="submission" date="2022-03" db="EMBL/GenBank/DDBJ databases">
        <authorList>
            <person name="Alioto T."/>
            <person name="Alioto T."/>
            <person name="Gomez Garrido J."/>
        </authorList>
    </citation>
    <scope>NUCLEOTIDE SEQUENCE</scope>
</reference>
<proteinExistence type="predicted"/>
<keyword evidence="2" id="KW-0812">Transmembrane</keyword>
<evidence type="ECO:0000256" key="1">
    <source>
        <dbReference type="SAM" id="MobiDB-lite"/>
    </source>
</evidence>
<evidence type="ECO:0000256" key="2">
    <source>
        <dbReference type="SAM" id="Phobius"/>
    </source>
</evidence>
<gene>
    <name evidence="3" type="ORF">PECUL_23A004248</name>
</gene>
<dbReference type="EMBL" id="CAKOES020000369">
    <property type="protein sequence ID" value="CAH2330231.1"/>
    <property type="molecule type" value="Genomic_DNA"/>
</dbReference>
<evidence type="ECO:0000313" key="4">
    <source>
        <dbReference type="Proteomes" id="UP001295444"/>
    </source>
</evidence>
<feature type="transmembrane region" description="Helical" evidence="2">
    <location>
        <begin position="91"/>
        <end position="119"/>
    </location>
</feature>
<evidence type="ECO:0008006" key="5">
    <source>
        <dbReference type="Google" id="ProtNLM"/>
    </source>
</evidence>
<keyword evidence="2" id="KW-1133">Transmembrane helix</keyword>
<comment type="caution">
    <text evidence="3">The sequence shown here is derived from an EMBL/GenBank/DDBJ whole genome shotgun (WGS) entry which is preliminary data.</text>
</comment>
<keyword evidence="4" id="KW-1185">Reference proteome</keyword>
<dbReference type="Proteomes" id="UP001295444">
    <property type="component" value="Unassembled WGS sequence"/>
</dbReference>
<feature type="transmembrane region" description="Helical" evidence="2">
    <location>
        <begin position="49"/>
        <end position="70"/>
    </location>
</feature>
<accession>A0AAD1WZ28</accession>
<evidence type="ECO:0000313" key="3">
    <source>
        <dbReference type="EMBL" id="CAH2330231.1"/>
    </source>
</evidence>
<feature type="region of interest" description="Disordered" evidence="1">
    <location>
        <begin position="1"/>
        <end position="32"/>
    </location>
</feature>